<dbReference type="Proteomes" id="UP001190925">
    <property type="component" value="Unassembled WGS sequence"/>
</dbReference>
<organism evidence="3 4">
    <name type="scientific">Candidatus Nanogingivalis gingivitcus</name>
    <dbReference type="NCBI Taxonomy" id="2171992"/>
    <lineage>
        <taxon>Bacteria</taxon>
        <taxon>Candidatus Saccharimonadota</taxon>
        <taxon>Candidatus Nanosyncoccalia</taxon>
        <taxon>Candidatus Nanogingivales</taxon>
        <taxon>Candidatus Nanogingivalaceae</taxon>
        <taxon>Candidatus Nanogingivalis</taxon>
    </lineage>
</organism>
<keyword evidence="4" id="KW-1185">Reference proteome</keyword>
<feature type="transmembrane region" description="Helical" evidence="2">
    <location>
        <begin position="23"/>
        <end position="47"/>
    </location>
</feature>
<accession>A0ABY0FIF9</accession>
<evidence type="ECO:0000313" key="4">
    <source>
        <dbReference type="Proteomes" id="UP001190925"/>
    </source>
</evidence>
<reference evidence="3 4" key="1">
    <citation type="journal article" date="2018" name="bioRxiv">
        <title>Evidence of independent acquisition and adaption of ultra-small bacteria to human hosts across the highly diverse yet reduced genomes of the phylum Saccharibacteria.</title>
        <authorList>
            <person name="McLean J.S."/>
            <person name="Bor B."/>
            <person name="To T.T."/>
            <person name="Liu Q."/>
            <person name="Kearns K.A."/>
            <person name="Solden L.M."/>
            <person name="Wrighton K.C."/>
            <person name="He X."/>
            <person name="Shi W."/>
        </authorList>
    </citation>
    <scope>NUCLEOTIDE SEQUENCE [LARGE SCALE GENOMIC DNA]</scope>
    <source>
        <strain evidence="3 4">TM7_CMJM_G6_1_HOT_870</strain>
    </source>
</reference>
<keyword evidence="2" id="KW-0472">Membrane</keyword>
<evidence type="ECO:0008006" key="5">
    <source>
        <dbReference type="Google" id="ProtNLM"/>
    </source>
</evidence>
<evidence type="ECO:0000256" key="1">
    <source>
        <dbReference type="SAM" id="MobiDB-lite"/>
    </source>
</evidence>
<gene>
    <name evidence="3" type="ORF">G6CMJM_00397</name>
</gene>
<dbReference type="RefSeq" id="WP_129718804.1">
    <property type="nucleotide sequence ID" value="NZ_PRLK01000005.1"/>
</dbReference>
<evidence type="ECO:0000313" key="3">
    <source>
        <dbReference type="EMBL" id="RYC72594.1"/>
    </source>
</evidence>
<proteinExistence type="predicted"/>
<reference evidence="3 4" key="2">
    <citation type="journal article" date="2020" name="Cell Rep.">
        <title>Acquisition and Adaptation of Ultra-small Parasitic Reduced Genome Bacteria to Mammalian Hosts.</title>
        <authorList>
            <person name="McLean J.S."/>
            <person name="Bor B."/>
            <person name="Kerns K.A."/>
            <person name="Liu Q."/>
            <person name="To T.T."/>
            <person name="Solden L."/>
            <person name="Hendrickson E.L."/>
            <person name="Wrighton K."/>
            <person name="Shi W."/>
            <person name="He X."/>
        </authorList>
    </citation>
    <scope>NUCLEOTIDE SEQUENCE [LARGE SCALE GENOMIC DNA]</scope>
    <source>
        <strain evidence="3 4">TM7_CMJM_G6_1_HOT_870</strain>
    </source>
</reference>
<evidence type="ECO:0000256" key="2">
    <source>
        <dbReference type="SAM" id="Phobius"/>
    </source>
</evidence>
<feature type="region of interest" description="Disordered" evidence="1">
    <location>
        <begin position="227"/>
        <end position="256"/>
    </location>
</feature>
<dbReference type="EMBL" id="PRLK01000005">
    <property type="protein sequence ID" value="RYC72594.1"/>
    <property type="molecule type" value="Genomic_DNA"/>
</dbReference>
<comment type="caution">
    <text evidence="3">The sequence shown here is derived from an EMBL/GenBank/DDBJ whole genome shotgun (WGS) entry which is preliminary data.</text>
</comment>
<protein>
    <recommendedName>
        <fullName evidence="5">Pilus assembly protein</fullName>
    </recommendedName>
</protein>
<keyword evidence="2" id="KW-1133">Transmembrane helix</keyword>
<name>A0ABY0FIF9_9BACT</name>
<sequence>MLEINLIPDVKKELLKAQRMRNLVTFASIVVAGFSIGIIILMSMVLGGQKITMDINKGNIDNKFKALKNIPDGDRAATLRNQLNAIDKVRNSSPDTSRLLGQIITSIRTTGSKEITYSSVQLNPEDNLVTVEASSTNKFPALESFQKTVRETYIMYREEHKSTGCTFDSAKDNKDGCILEKLAVDDKVNVTDVSIGDDEDGKSVLRFKISFTLNPNALKFSSKDFSVKSPSQKDVTDSKTQIPDGIFKATSSGENK</sequence>
<feature type="compositionally biased region" description="Polar residues" evidence="1">
    <location>
        <begin position="228"/>
        <end position="241"/>
    </location>
</feature>
<keyword evidence="2" id="KW-0812">Transmembrane</keyword>